<evidence type="ECO:0000313" key="4">
    <source>
        <dbReference type="EMBL" id="KAG5456863.1"/>
    </source>
</evidence>
<dbReference type="GO" id="GO:0005783">
    <property type="term" value="C:endoplasmic reticulum"/>
    <property type="evidence" value="ECO:0007669"/>
    <property type="project" value="TreeGrafter"/>
</dbReference>
<keyword evidence="5" id="KW-1185">Reference proteome</keyword>
<dbReference type="PANTHER" id="PTHR10291:SF43">
    <property type="entry name" value="DEHYDRODOLICHYL DIPHOSPHATE SYNTHASE COMPLEX SUBUNIT DHDDS"/>
    <property type="match status" value="1"/>
</dbReference>
<comment type="caution">
    <text evidence="4">The sequence shown here is derived from an EMBL/GenBank/DDBJ whole genome shotgun (WGS) entry which is preliminary data.</text>
</comment>
<evidence type="ECO:0000256" key="1">
    <source>
        <dbReference type="ARBA" id="ARBA00005432"/>
    </source>
</evidence>
<dbReference type="Proteomes" id="UP000673691">
    <property type="component" value="Unassembled WGS sequence"/>
</dbReference>
<feature type="compositionally biased region" description="Basic and acidic residues" evidence="3">
    <location>
        <begin position="119"/>
        <end position="135"/>
    </location>
</feature>
<dbReference type="GO" id="GO:0016020">
    <property type="term" value="C:membrane"/>
    <property type="evidence" value="ECO:0007669"/>
    <property type="project" value="TreeGrafter"/>
</dbReference>
<dbReference type="EMBL" id="JAEFCI010011029">
    <property type="protein sequence ID" value="KAG5456863.1"/>
    <property type="molecule type" value="Genomic_DNA"/>
</dbReference>
<name>A0A8H8DFZ2_9FUNG</name>
<dbReference type="InterPro" id="IPR036424">
    <property type="entry name" value="UPP_synth-like_sf"/>
</dbReference>
<reference evidence="4 5" key="1">
    <citation type="journal article" name="Sci. Rep.">
        <title>Genome-scale phylogenetic analyses confirm Olpidium as the closest living zoosporic fungus to the non-flagellated, terrestrial fungi.</title>
        <authorList>
            <person name="Chang Y."/>
            <person name="Rochon D."/>
            <person name="Sekimoto S."/>
            <person name="Wang Y."/>
            <person name="Chovatia M."/>
            <person name="Sandor L."/>
            <person name="Salamov A."/>
            <person name="Grigoriev I.V."/>
            <person name="Stajich J.E."/>
            <person name="Spatafora J.W."/>
        </authorList>
    </citation>
    <scope>NUCLEOTIDE SEQUENCE [LARGE SCALE GENOMIC DNA]</scope>
    <source>
        <strain evidence="4">S191</strain>
    </source>
</reference>
<evidence type="ECO:0000256" key="2">
    <source>
        <dbReference type="ARBA" id="ARBA00022679"/>
    </source>
</evidence>
<dbReference type="GO" id="GO:0016094">
    <property type="term" value="P:polyprenol biosynthetic process"/>
    <property type="evidence" value="ECO:0007669"/>
    <property type="project" value="TreeGrafter"/>
</dbReference>
<accession>A0A8H8DFZ2</accession>
<dbReference type="GO" id="GO:1904423">
    <property type="term" value="C:dehydrodolichyl diphosphate synthase complex"/>
    <property type="evidence" value="ECO:0007669"/>
    <property type="project" value="TreeGrafter"/>
</dbReference>
<dbReference type="GO" id="GO:0005811">
    <property type="term" value="C:lipid droplet"/>
    <property type="evidence" value="ECO:0007669"/>
    <property type="project" value="TreeGrafter"/>
</dbReference>
<dbReference type="AlphaFoldDB" id="A0A8H8DFZ2"/>
<feature type="compositionally biased region" description="Polar residues" evidence="3">
    <location>
        <begin position="224"/>
        <end position="234"/>
    </location>
</feature>
<evidence type="ECO:0000256" key="3">
    <source>
        <dbReference type="SAM" id="MobiDB-lite"/>
    </source>
</evidence>
<proteinExistence type="inferred from homology"/>
<dbReference type="SUPFAM" id="SSF64005">
    <property type="entry name" value="Undecaprenyl diphosphate synthase"/>
    <property type="match status" value="3"/>
</dbReference>
<evidence type="ECO:0000313" key="5">
    <source>
        <dbReference type="Proteomes" id="UP000673691"/>
    </source>
</evidence>
<dbReference type="OrthoDB" id="4173905at2759"/>
<gene>
    <name evidence="4" type="ORF">BJ554DRAFT_3270</name>
</gene>
<feature type="region of interest" description="Disordered" evidence="3">
    <location>
        <begin position="217"/>
        <end position="240"/>
    </location>
</feature>
<dbReference type="InterPro" id="IPR001441">
    <property type="entry name" value="UPP_synth-like"/>
</dbReference>
<feature type="region of interest" description="Disordered" evidence="3">
    <location>
        <begin position="104"/>
        <end position="156"/>
    </location>
</feature>
<sequence length="390" mass="41919">MTAAPPPKAPPPARGGLSLSSVFALRSLLSAAAGRLNSTAKRLALRVLRQGPVPEHIAFIMDGNRRFAQSHGAHAAFGHLRGFEKLEEVRLWLGGGGARGTASPAFAFQRRLRPTGHQSSEDARTKKSPPADRGKGGKRGWGRARKGTPADTACRHGPVFEPSRSWNGVSGVRVATVYAFSIENFKRPKDEVAMLMSLLKEKLDFMCEKSLKKRDGGLECRASPWSNEASSTGPRSPDKAKKGLVLTLNENILSTTARSDIINSNGVQIRVVGDVSLLPKDVQEAARRAEEITLKNGRTILNVCCPYTSREEITAAVRTVAERCANNELDPAWVVDRQFQAAVTDEGLAACGHTGADIRRDPTVGFYALAGGDYSPAPSSDFASLPTLVL</sequence>
<dbReference type="Gene3D" id="3.40.1180.10">
    <property type="entry name" value="Decaprenyl diphosphate synthase-like"/>
    <property type="match status" value="3"/>
</dbReference>
<organism evidence="4 5">
    <name type="scientific">Olpidium bornovanus</name>
    <dbReference type="NCBI Taxonomy" id="278681"/>
    <lineage>
        <taxon>Eukaryota</taxon>
        <taxon>Fungi</taxon>
        <taxon>Fungi incertae sedis</taxon>
        <taxon>Olpidiomycota</taxon>
        <taxon>Olpidiomycotina</taxon>
        <taxon>Olpidiomycetes</taxon>
        <taxon>Olpidiales</taxon>
        <taxon>Olpidiaceae</taxon>
        <taxon>Olpidium</taxon>
    </lineage>
</organism>
<keyword evidence="2" id="KW-0808">Transferase</keyword>
<feature type="compositionally biased region" description="Basic residues" evidence="3">
    <location>
        <begin position="136"/>
        <end position="146"/>
    </location>
</feature>
<dbReference type="GO" id="GO:0045547">
    <property type="term" value="F:ditrans,polycis-polyprenyl diphosphate synthase [(2E,6E)-farnesyl diphosphate specific] activity"/>
    <property type="evidence" value="ECO:0007669"/>
    <property type="project" value="TreeGrafter"/>
</dbReference>
<dbReference type="PANTHER" id="PTHR10291">
    <property type="entry name" value="DEHYDRODOLICHYL DIPHOSPHATE SYNTHASE FAMILY MEMBER"/>
    <property type="match status" value="1"/>
</dbReference>
<protein>
    <submittedName>
        <fullName evidence="4">Undecaprenyl diphosphate synthase-domain-containing protein</fullName>
    </submittedName>
</protein>
<comment type="similarity">
    <text evidence="1">Belongs to the UPP synthase family.</text>
</comment>
<dbReference type="Pfam" id="PF01255">
    <property type="entry name" value="Prenyltransf"/>
    <property type="match status" value="2"/>
</dbReference>